<dbReference type="RefSeq" id="WP_230740657.1">
    <property type="nucleotide sequence ID" value="NZ_PGCK01000002.1"/>
</dbReference>
<dbReference type="Proteomes" id="UP001320159">
    <property type="component" value="Unassembled WGS sequence"/>
</dbReference>
<evidence type="ECO:0000313" key="2">
    <source>
        <dbReference type="Proteomes" id="UP001320159"/>
    </source>
</evidence>
<proteinExistence type="predicted"/>
<name>A0AAP2W6F9_9EURY</name>
<evidence type="ECO:0000313" key="1">
    <source>
        <dbReference type="EMBL" id="MCD1294056.1"/>
    </source>
</evidence>
<sequence>MSDRLKEILVPCPGCGNIHKVPVKDVLENAHIKMPCGAVIGSAGLMRRIKDAEEKAKDPKPRIYRLDDKI</sequence>
<dbReference type="EMBL" id="PGCK01000002">
    <property type="protein sequence ID" value="MCD1294056.1"/>
    <property type="molecule type" value="Genomic_DNA"/>
</dbReference>
<reference evidence="1 2" key="1">
    <citation type="submission" date="2017-11" db="EMBL/GenBank/DDBJ databases">
        <title>Isolation and Characterization of Family Methanocellaceae Species from Potential Methane Hydrate Area Offshore Southwestern Taiwan.</title>
        <authorList>
            <person name="Zhang W.-L."/>
            <person name="Chen W.-C."/>
            <person name="Lai M.-C."/>
            <person name="Chen S.-C."/>
        </authorList>
    </citation>
    <scope>NUCLEOTIDE SEQUENCE [LARGE SCALE GENOMIC DNA]</scope>
    <source>
        <strain evidence="1 2">CWC-04</strain>
    </source>
</reference>
<accession>A0AAP2W6F9</accession>
<dbReference type="AlphaFoldDB" id="A0AAP2W6F9"/>
<gene>
    <name evidence="1" type="ORF">CUJ83_03480</name>
</gene>
<organism evidence="1 2">
    <name type="scientific">Methanooceanicella nereidis</name>
    <dbReference type="NCBI Taxonomy" id="2052831"/>
    <lineage>
        <taxon>Archaea</taxon>
        <taxon>Methanobacteriati</taxon>
        <taxon>Methanobacteriota</taxon>
        <taxon>Stenosarchaea group</taxon>
        <taxon>Methanomicrobia</taxon>
        <taxon>Methanocellales</taxon>
        <taxon>Methanocellaceae</taxon>
        <taxon>Methanooceanicella</taxon>
    </lineage>
</organism>
<keyword evidence="2" id="KW-1185">Reference proteome</keyword>
<protein>
    <submittedName>
        <fullName evidence="1">Uncharacterized protein</fullName>
    </submittedName>
</protein>
<comment type="caution">
    <text evidence="1">The sequence shown here is derived from an EMBL/GenBank/DDBJ whole genome shotgun (WGS) entry which is preliminary data.</text>
</comment>